<evidence type="ECO:0000256" key="4">
    <source>
        <dbReference type="ARBA" id="ARBA00022553"/>
    </source>
</evidence>
<feature type="region of interest" description="Disordered" evidence="9">
    <location>
        <begin position="278"/>
        <end position="317"/>
    </location>
</feature>
<feature type="compositionally biased region" description="Low complexity" evidence="9">
    <location>
        <begin position="489"/>
        <end position="507"/>
    </location>
</feature>
<comment type="similarity">
    <text evidence="7">Belongs to the calcineurin regulatory subunit family.</text>
</comment>
<dbReference type="SMART" id="SM00054">
    <property type="entry name" value="EFh"/>
    <property type="match status" value="2"/>
</dbReference>
<evidence type="ECO:0000256" key="7">
    <source>
        <dbReference type="ARBA" id="ARBA00023774"/>
    </source>
</evidence>
<feature type="domain" description="EF-hand" evidence="11">
    <location>
        <begin position="145"/>
        <end position="180"/>
    </location>
</feature>
<dbReference type="PROSITE" id="PS50222">
    <property type="entry name" value="EF_HAND_2"/>
    <property type="match status" value="3"/>
</dbReference>
<dbReference type="FunFam" id="1.10.238.10:FF:000073">
    <property type="entry name" value="calcineurin B-like protein 3"/>
    <property type="match status" value="1"/>
</dbReference>
<dbReference type="Pfam" id="PF13499">
    <property type="entry name" value="EF-hand_7"/>
    <property type="match status" value="1"/>
</dbReference>
<dbReference type="PRINTS" id="PR00472">
    <property type="entry name" value="CASNKINASEII"/>
</dbReference>
<dbReference type="PANTHER" id="PTHR11740:SF0">
    <property type="entry name" value="CASEIN KINASE II SUBUNIT BETA"/>
    <property type="match status" value="1"/>
</dbReference>
<sequence>MFILSTSARNYVLAITYIYYMFTVTVSEVEALFELFKIISSSVIDDGLINKEEFQLALSMSRKKENLFANRLFDLFDVKQKRVIDFGDFVRSLNIFHPNAPHEDKVDFSFKLYDLDGTGFIERKEVKQMLLALVSESEMKLADETVEIILDKTFQQADANQDGKIDETEWKNFVSRNPSLMEIMTLPYLSLLLCLCQMGELDWMRHLHSFHVLPTTVSGCFVQTEGDMYRERGGCGSRVEIAAVDRKRINDALDKHLEKLSPSTSRFLNGKEKDRLSVLSTSSGKQPEHRLVSKNKCSNEESETDSEESDVSGSDGEDTSWISWFCNLRGNEFFCEVDEEYIQDDFNLCGLSSQVPYYDYALDLILDVESSHGDMFTEEQNELVESAAEMLYGLIHVRYILTSKGMAAMLEKFKNYDFGRCPRVYCCGQPCLPVGQSDIPRSSTVKIYCPKCEDVYYPRSKYQGNIDGAYFGTTFPHLFLMTYGHLKPQKPSQRSRSRSSSSSSSRRPSFDILMHHKKLDRETGQESFAPSSSSGLEPPRPPPLLPLFPSFSPPTLHIPDTNSNPNLDSPYGLSVPHKRSIMNPSAAASSASAAVAFPCVGPRRLVSSAARRILRHLDLRLRIFLILSFSSLYLLLSSSGADGSDGAPGRSFLVDFFSAIAFSSLLLVLCVSLNALPFRSFRLLLSRSSALLLPRHHLEGRQAPASPILWSIGSSSSDKPKTDHRPASGFNAQLYNNGDVYEGEFHQGKCSGSGVYSYYMSGRYEGDWVDGKYDGYGVETWARGSRYRGHYRQGLRHGFGVYRFYTGDMYAGEWSNGQSHGCGLHTCEDGSRYAGEFKSGVKHGLGHYHFRNGDTYAGEYFADKMHGFGVYHFANGHRYEGAWHEGRRQGLGMYTFRNGETQSGHWQNGILETLSTQSINLGSSIAVNHSKVLNAVQEARRASEKAYDVPRVDDRVNKAVASANKAANAARVAAVKAVQMRIPNNGNHTV</sequence>
<evidence type="ECO:0000256" key="10">
    <source>
        <dbReference type="SAM" id="Phobius"/>
    </source>
</evidence>
<dbReference type="GO" id="GO:0005829">
    <property type="term" value="C:cytosol"/>
    <property type="evidence" value="ECO:0007669"/>
    <property type="project" value="UniProtKB-SubCell"/>
</dbReference>
<dbReference type="SUPFAM" id="SSF47473">
    <property type="entry name" value="EF-hand"/>
    <property type="match status" value="1"/>
</dbReference>
<dbReference type="GO" id="GO:0005509">
    <property type="term" value="F:calcium ion binding"/>
    <property type="evidence" value="ECO:0007669"/>
    <property type="project" value="InterPro"/>
</dbReference>
<evidence type="ECO:0000256" key="6">
    <source>
        <dbReference type="ARBA" id="ARBA00022837"/>
    </source>
</evidence>
<evidence type="ECO:0000256" key="9">
    <source>
        <dbReference type="SAM" id="MobiDB-lite"/>
    </source>
</evidence>
<dbReference type="Pfam" id="PF02493">
    <property type="entry name" value="MORN"/>
    <property type="match status" value="7"/>
</dbReference>
<evidence type="ECO:0000256" key="2">
    <source>
        <dbReference type="ARBA" id="ARBA00006941"/>
    </source>
</evidence>
<dbReference type="Proteomes" id="UP001055439">
    <property type="component" value="Chromosome 4"/>
</dbReference>
<evidence type="ECO:0000313" key="13">
    <source>
        <dbReference type="Proteomes" id="UP001055439"/>
    </source>
</evidence>
<keyword evidence="10" id="KW-0812">Transmembrane</keyword>
<dbReference type="EMBL" id="CP097506">
    <property type="protein sequence ID" value="URD96807.1"/>
    <property type="molecule type" value="Genomic_DNA"/>
</dbReference>
<dbReference type="SMART" id="SM01085">
    <property type="entry name" value="CK_II_beta"/>
    <property type="match status" value="1"/>
</dbReference>
<dbReference type="AlphaFoldDB" id="A0A9E7FMM3"/>
<feature type="transmembrane region" description="Helical" evidence="10">
    <location>
        <begin position="656"/>
        <end position="678"/>
    </location>
</feature>
<dbReference type="SUPFAM" id="SSF57798">
    <property type="entry name" value="Casein kinase II beta subunit"/>
    <property type="match status" value="1"/>
</dbReference>
<feature type="transmembrane region" description="Helical" evidence="10">
    <location>
        <begin position="619"/>
        <end position="636"/>
    </location>
</feature>
<dbReference type="Pfam" id="PF01214">
    <property type="entry name" value="CK_II_beta"/>
    <property type="match status" value="1"/>
</dbReference>
<dbReference type="Gene3D" id="2.20.110.10">
    <property type="entry name" value="Histone H3 K4-specific methyltransferase SET7/9 N-terminal domain"/>
    <property type="match status" value="4"/>
</dbReference>
<evidence type="ECO:0000256" key="3">
    <source>
        <dbReference type="ARBA" id="ARBA00022490"/>
    </source>
</evidence>
<dbReference type="PANTHER" id="PTHR11740">
    <property type="entry name" value="CASEIN KINASE II SUBUNIT BETA"/>
    <property type="match status" value="1"/>
</dbReference>
<dbReference type="GO" id="GO:0005956">
    <property type="term" value="C:protein kinase CK2 complex"/>
    <property type="evidence" value="ECO:0007669"/>
    <property type="project" value="UniProtKB-UniRule"/>
</dbReference>
<dbReference type="InterPro" id="IPR000704">
    <property type="entry name" value="Casein_kinase_II_reg-sub"/>
</dbReference>
<dbReference type="CDD" id="cd00051">
    <property type="entry name" value="EFh"/>
    <property type="match status" value="1"/>
</dbReference>
<dbReference type="FunFam" id="1.10.1820.10:FF:000002">
    <property type="entry name" value="Casein kinase II subunit beta"/>
    <property type="match status" value="1"/>
</dbReference>
<organism evidence="12 13">
    <name type="scientific">Musa troglodytarum</name>
    <name type="common">fe'i banana</name>
    <dbReference type="NCBI Taxonomy" id="320322"/>
    <lineage>
        <taxon>Eukaryota</taxon>
        <taxon>Viridiplantae</taxon>
        <taxon>Streptophyta</taxon>
        <taxon>Embryophyta</taxon>
        <taxon>Tracheophyta</taxon>
        <taxon>Spermatophyta</taxon>
        <taxon>Magnoliopsida</taxon>
        <taxon>Liliopsida</taxon>
        <taxon>Zingiberales</taxon>
        <taxon>Musaceae</taxon>
        <taxon>Musa</taxon>
    </lineage>
</organism>
<dbReference type="Gene3D" id="1.10.238.10">
    <property type="entry name" value="EF-hand"/>
    <property type="match status" value="1"/>
</dbReference>
<gene>
    <name evidence="12" type="ORF">MUK42_29112</name>
</gene>
<dbReference type="FunFam" id="2.20.110.10:FF:000002">
    <property type="entry name" value="Phosphatidylinositol 4-phosphate 5-kinase 8"/>
    <property type="match status" value="3"/>
</dbReference>
<dbReference type="PROSITE" id="PS01101">
    <property type="entry name" value="CK2_BETA"/>
    <property type="match status" value="1"/>
</dbReference>
<evidence type="ECO:0000313" key="12">
    <source>
        <dbReference type="EMBL" id="URD96807.1"/>
    </source>
</evidence>
<evidence type="ECO:0000256" key="1">
    <source>
        <dbReference type="ARBA" id="ARBA00004514"/>
    </source>
</evidence>
<feature type="compositionally biased region" description="Acidic residues" evidence="9">
    <location>
        <begin position="300"/>
        <end position="317"/>
    </location>
</feature>
<proteinExistence type="inferred from homology"/>
<keyword evidence="6" id="KW-0106">Calcium</keyword>
<keyword evidence="4" id="KW-0597">Phosphoprotein</keyword>
<dbReference type="InterPro" id="IPR011992">
    <property type="entry name" value="EF-hand-dom_pair"/>
</dbReference>
<accession>A0A9E7FMM3</accession>
<dbReference type="FunFam" id="2.20.25.20:FF:000003">
    <property type="entry name" value="Casein kinase II subunit beta"/>
    <property type="match status" value="1"/>
</dbReference>
<feature type="domain" description="EF-hand" evidence="11">
    <location>
        <begin position="64"/>
        <end position="99"/>
    </location>
</feature>
<dbReference type="PROSITE" id="PS00018">
    <property type="entry name" value="EF_HAND_1"/>
    <property type="match status" value="2"/>
</dbReference>
<dbReference type="InterPro" id="IPR018247">
    <property type="entry name" value="EF_Hand_1_Ca_BS"/>
</dbReference>
<dbReference type="SUPFAM" id="SSF82185">
    <property type="entry name" value="Histone H3 K4-specific methyltransferase SET7/9 N-terminal domain"/>
    <property type="match status" value="2"/>
</dbReference>
<keyword evidence="10" id="KW-1133">Transmembrane helix</keyword>
<keyword evidence="13" id="KW-1185">Reference proteome</keyword>
<comment type="subunit">
    <text evidence="8">Tetramer of two alpha and two beta subunits.</text>
</comment>
<dbReference type="InterPro" id="IPR016149">
    <property type="entry name" value="Casein_kin_II_reg-sub_N"/>
</dbReference>
<keyword evidence="10" id="KW-0472">Membrane</keyword>
<dbReference type="GO" id="GO:0016020">
    <property type="term" value="C:membrane"/>
    <property type="evidence" value="ECO:0007669"/>
    <property type="project" value="UniProtKB-ARBA"/>
</dbReference>
<dbReference type="Gene3D" id="2.20.25.20">
    <property type="match status" value="1"/>
</dbReference>
<feature type="region of interest" description="Disordered" evidence="9">
    <location>
        <begin position="487"/>
        <end position="511"/>
    </location>
</feature>
<protein>
    <recommendedName>
        <fullName evidence="8">Casein kinase II subunit beta</fullName>
        <shortName evidence="8">CK II beta</shortName>
    </recommendedName>
</protein>
<dbReference type="InterPro" id="IPR002048">
    <property type="entry name" value="EF_hand_dom"/>
</dbReference>
<dbReference type="OrthoDB" id="437960at2759"/>
<reference evidence="12" key="1">
    <citation type="submission" date="2022-05" db="EMBL/GenBank/DDBJ databases">
        <title>The Musa troglodytarum L. genome provides insights into the mechanism of non-climacteric behaviour and enrichment of carotenoids.</title>
        <authorList>
            <person name="Wang J."/>
        </authorList>
    </citation>
    <scope>NUCLEOTIDE SEQUENCE</scope>
    <source>
        <tissue evidence="12">Leaf</tissue>
    </source>
</reference>
<evidence type="ECO:0000256" key="5">
    <source>
        <dbReference type="ARBA" id="ARBA00022737"/>
    </source>
</evidence>
<keyword evidence="3" id="KW-0963">Cytoplasm</keyword>
<dbReference type="GO" id="GO:0019887">
    <property type="term" value="F:protein kinase regulator activity"/>
    <property type="evidence" value="ECO:0007669"/>
    <property type="project" value="InterPro"/>
</dbReference>
<name>A0A9E7FMM3_9LILI</name>
<feature type="domain" description="EF-hand" evidence="11">
    <location>
        <begin position="101"/>
        <end position="136"/>
    </location>
</feature>
<dbReference type="SMART" id="SM00698">
    <property type="entry name" value="MORN"/>
    <property type="match status" value="7"/>
</dbReference>
<comment type="similarity">
    <text evidence="2 8">Belongs to the casein kinase 2 subunit beta family.</text>
</comment>
<dbReference type="Gene3D" id="1.10.1820.10">
    <property type="entry name" value="protein kinase ck2 holoenzyme, chain C, domain 1"/>
    <property type="match status" value="1"/>
</dbReference>
<evidence type="ECO:0000256" key="8">
    <source>
        <dbReference type="RuleBase" id="RU361268"/>
    </source>
</evidence>
<keyword evidence="5" id="KW-0677">Repeat</keyword>
<dbReference type="InterPro" id="IPR035991">
    <property type="entry name" value="Casein_kinase_II_beta-like"/>
</dbReference>
<comment type="subcellular location">
    <subcellularLocation>
        <location evidence="1">Cytoplasm</location>
        <location evidence="1">Cytosol</location>
    </subcellularLocation>
</comment>
<dbReference type="InterPro" id="IPR003409">
    <property type="entry name" value="MORN"/>
</dbReference>
<comment type="function">
    <text evidence="8">Plays a complex role in regulating the basal catalytic activity of the alpha subunit.</text>
</comment>
<evidence type="ECO:0000259" key="11">
    <source>
        <dbReference type="PROSITE" id="PS50222"/>
    </source>
</evidence>